<dbReference type="EMBL" id="JADIKD010000012">
    <property type="protein sequence ID" value="MFK2918815.1"/>
    <property type="molecule type" value="Genomic_DNA"/>
</dbReference>
<keyword evidence="2" id="KW-1185">Reference proteome</keyword>
<dbReference type="RefSeq" id="WP_379983567.1">
    <property type="nucleotide sequence ID" value="NZ_JADIKD010000012.1"/>
</dbReference>
<dbReference type="Pfam" id="PF20129">
    <property type="entry name" value="DUF6519"/>
    <property type="match status" value="1"/>
</dbReference>
<protein>
    <submittedName>
        <fullName evidence="1">Uncharacterized protein</fullName>
    </submittedName>
</protein>
<gene>
    <name evidence="1" type="ORF">ISS97_16205</name>
</gene>
<accession>A0ABW8K8A0</accession>
<evidence type="ECO:0000313" key="2">
    <source>
        <dbReference type="Proteomes" id="UP001620408"/>
    </source>
</evidence>
<reference evidence="1 2" key="1">
    <citation type="submission" date="2020-10" db="EMBL/GenBank/DDBJ databases">
        <title>Phylogeny of dyella-like bacteria.</title>
        <authorList>
            <person name="Fu J."/>
        </authorList>
    </citation>
    <scope>NUCLEOTIDE SEQUENCE [LARGE SCALE GENOMIC DNA]</scope>
    <source>
        <strain evidence="1 2">BB4</strain>
    </source>
</reference>
<sequence>MKGDFARVTFDPTRHYNRVLQQQGRVLLEADWNEQAGIQLHLLHTLIRDLVGPCWAVGNGFSIAQQPHVADWQLQAGHFYVDGILCENDVLCTLGTQPYAPAPADDGGDWNNPPASFALWLDVWERHLSAIEAPGIADVALNGIDTATRAQTVWQLRLLDLDTAHETAPLDAATAALNLRLLAATTDAEKAAIKQQLDAIAQLRNSLATGAAGNNNDPCNSLRLILGARAAYAWPMLRAQLGPVVSDSDSCIIAADARYRGCENQLYRVEVHQGGMASSANATTTTDFKWSRENGSVIFPIVNAVSTPQNDGSAQLAVSLANLGRDQRLGLAVNDWVELVDDDYTLAQRASPLLQVIAIDIAQRLVTLAVPKNVTAYAVSNDPKKHPLLRRWDQSQNLDAQGCVSLVEGEFIDLEDGVQIRFEPGGIYATGDYWLIPARVAGNGTLDWPQAADGSAVAVKSRGMHRQAVLGIFGAQGAYTECCCRFDSLCALMKNSVRRSTDAIVAAPAVAPMFNSVVTTGATAKVAKKRGTGANKPSG</sequence>
<evidence type="ECO:0000313" key="1">
    <source>
        <dbReference type="EMBL" id="MFK2918815.1"/>
    </source>
</evidence>
<organism evidence="1 2">
    <name type="scientific">Dyella koreensis</name>
    <dbReference type="NCBI Taxonomy" id="311235"/>
    <lineage>
        <taxon>Bacteria</taxon>
        <taxon>Pseudomonadati</taxon>
        <taxon>Pseudomonadota</taxon>
        <taxon>Gammaproteobacteria</taxon>
        <taxon>Lysobacterales</taxon>
        <taxon>Rhodanobacteraceae</taxon>
        <taxon>Dyella</taxon>
    </lineage>
</organism>
<dbReference type="InterPro" id="IPR045392">
    <property type="entry name" value="DUF6519"/>
</dbReference>
<dbReference type="Proteomes" id="UP001620408">
    <property type="component" value="Unassembled WGS sequence"/>
</dbReference>
<comment type="caution">
    <text evidence="1">The sequence shown here is derived from an EMBL/GenBank/DDBJ whole genome shotgun (WGS) entry which is preliminary data.</text>
</comment>
<name>A0ABW8K8A0_9GAMM</name>
<proteinExistence type="predicted"/>